<gene>
    <name evidence="5" type="ORF">MNBD_ALPHA02-1438</name>
</gene>
<dbReference type="SUPFAM" id="SSF53383">
    <property type="entry name" value="PLP-dependent transferases"/>
    <property type="match status" value="1"/>
</dbReference>
<dbReference type="FunFam" id="3.40.640.10:FF:000014">
    <property type="entry name" value="Adenosylmethionine-8-amino-7-oxononanoate aminotransferase, probable"/>
    <property type="match status" value="1"/>
</dbReference>
<dbReference type="InterPro" id="IPR049704">
    <property type="entry name" value="Aminotrans_3_PPA_site"/>
</dbReference>
<evidence type="ECO:0000256" key="3">
    <source>
        <dbReference type="ARBA" id="ARBA00022679"/>
    </source>
</evidence>
<dbReference type="InterPro" id="IPR015424">
    <property type="entry name" value="PyrdxlP-dep_Trfase"/>
</dbReference>
<reference evidence="5" key="1">
    <citation type="submission" date="2018-06" db="EMBL/GenBank/DDBJ databases">
        <authorList>
            <person name="Zhirakovskaya E."/>
        </authorList>
    </citation>
    <scope>NUCLEOTIDE SEQUENCE</scope>
</reference>
<dbReference type="InterPro" id="IPR015422">
    <property type="entry name" value="PyrdxlP-dep_Trfase_small"/>
</dbReference>
<evidence type="ECO:0000313" key="5">
    <source>
        <dbReference type="EMBL" id="VAV99033.1"/>
    </source>
</evidence>
<dbReference type="GO" id="GO:0009102">
    <property type="term" value="P:biotin biosynthetic process"/>
    <property type="evidence" value="ECO:0007669"/>
    <property type="project" value="TreeGrafter"/>
</dbReference>
<dbReference type="EMBL" id="UOED01000132">
    <property type="protein sequence ID" value="VAV99033.1"/>
    <property type="molecule type" value="Genomic_DNA"/>
</dbReference>
<dbReference type="PANTHER" id="PTHR42684">
    <property type="entry name" value="ADENOSYLMETHIONINE-8-AMINO-7-OXONONANOATE AMINOTRANSFERASE"/>
    <property type="match status" value="1"/>
</dbReference>
<evidence type="ECO:0000256" key="4">
    <source>
        <dbReference type="ARBA" id="ARBA00022898"/>
    </source>
</evidence>
<sequence>MTLRPNDLNAYWMPFTANRQFKANPRMIVGADGMYFKTSDGRDVLDGIAGLWCCNAGHNRPRIVEAISKQVGELDYAPAFQMGHPKQFELASRLASMMPGDLNRVFFTNSGSESVETALKMALAYHRVRGEGHRTRLIGREKGYHGVNFGGMSVGGMPANRKMFGTLVAGVDHLRHTHGVAGNLFARGQPENGAELADDLERLCQLHDPSTIAAVIVEPLAGSAGVILPPKGYLERLRKICDTHGILLIFDEVITGFGRLGTPFAVDKFGVEPDIVTTAKGLTNGVIPMGAVFVQDKIYEAFMDGPENMVEFFHGYTFSGNPMACAAALGTLDTYQEDGLLTRATDLSDYWEQAVHSLRGLPHVIDLRNMGFIAGIELEPYPGKPTKRAFEAFLKAYEMGLLIRTTGDTIALSPPLIIEKTHIDFAFETLATIIRNLE</sequence>
<dbReference type="CDD" id="cd00610">
    <property type="entry name" value="OAT_like"/>
    <property type="match status" value="1"/>
</dbReference>
<dbReference type="PANTHER" id="PTHR42684:SF1">
    <property type="entry name" value="BETA-ALANINE--PYRUVATE AMINOTRANSFERASE"/>
    <property type="match status" value="1"/>
</dbReference>
<dbReference type="GO" id="GO:0004015">
    <property type="term" value="F:adenosylmethionine-8-amino-7-oxononanoate transaminase activity"/>
    <property type="evidence" value="ECO:0007669"/>
    <property type="project" value="TreeGrafter"/>
</dbReference>
<evidence type="ECO:0000256" key="1">
    <source>
        <dbReference type="ARBA" id="ARBA00008954"/>
    </source>
</evidence>
<evidence type="ECO:0000256" key="2">
    <source>
        <dbReference type="ARBA" id="ARBA00022576"/>
    </source>
</evidence>
<proteinExistence type="inferred from homology"/>
<dbReference type="Pfam" id="PF00202">
    <property type="entry name" value="Aminotran_3"/>
    <property type="match status" value="1"/>
</dbReference>
<dbReference type="GO" id="GO:0030170">
    <property type="term" value="F:pyridoxal phosphate binding"/>
    <property type="evidence" value="ECO:0007669"/>
    <property type="project" value="InterPro"/>
</dbReference>
<name>A0A3B0SRH4_9ZZZZ</name>
<comment type="similarity">
    <text evidence="1">Belongs to the class-III pyridoxal-phosphate-dependent aminotransferase family.</text>
</comment>
<accession>A0A3B0SRH4</accession>
<dbReference type="InterPro" id="IPR015421">
    <property type="entry name" value="PyrdxlP-dep_Trfase_major"/>
</dbReference>
<organism evidence="5">
    <name type="scientific">hydrothermal vent metagenome</name>
    <dbReference type="NCBI Taxonomy" id="652676"/>
    <lineage>
        <taxon>unclassified sequences</taxon>
        <taxon>metagenomes</taxon>
        <taxon>ecological metagenomes</taxon>
    </lineage>
</organism>
<protein>
    <submittedName>
        <fullName evidence="5">Omega-amino acid--pyruvate aminotransferase</fullName>
        <ecNumber evidence="5">2.6.1.18</ecNumber>
    </submittedName>
</protein>
<keyword evidence="4" id="KW-0663">Pyridoxal phosphate</keyword>
<dbReference type="PIRSF" id="PIRSF000521">
    <property type="entry name" value="Transaminase_4ab_Lys_Orn"/>
    <property type="match status" value="1"/>
</dbReference>
<keyword evidence="2 5" id="KW-0032">Aminotransferase</keyword>
<keyword evidence="5" id="KW-0670">Pyruvate</keyword>
<keyword evidence="3 5" id="KW-0808">Transferase</keyword>
<dbReference type="PROSITE" id="PS00600">
    <property type="entry name" value="AA_TRANSFER_CLASS_3"/>
    <property type="match status" value="1"/>
</dbReference>
<dbReference type="GO" id="GO:0016223">
    <property type="term" value="F:beta-alanine:pyruvate transaminase activity"/>
    <property type="evidence" value="ECO:0007669"/>
    <property type="project" value="UniProtKB-EC"/>
</dbReference>
<dbReference type="Gene3D" id="3.40.640.10">
    <property type="entry name" value="Type I PLP-dependent aspartate aminotransferase-like (Major domain)"/>
    <property type="match status" value="1"/>
</dbReference>
<dbReference type="AlphaFoldDB" id="A0A3B0SRH4"/>
<dbReference type="InterPro" id="IPR005814">
    <property type="entry name" value="Aminotrans_3"/>
</dbReference>
<dbReference type="Gene3D" id="3.90.1150.10">
    <property type="entry name" value="Aspartate Aminotransferase, domain 1"/>
    <property type="match status" value="1"/>
</dbReference>
<dbReference type="EC" id="2.6.1.18" evidence="5"/>